<dbReference type="InterPro" id="IPR016181">
    <property type="entry name" value="Acyl_CoA_acyltransferase"/>
</dbReference>
<dbReference type="CDD" id="cd04301">
    <property type="entry name" value="NAT_SF"/>
    <property type="match status" value="1"/>
</dbReference>
<evidence type="ECO:0000256" key="2">
    <source>
        <dbReference type="ARBA" id="ARBA00023315"/>
    </source>
</evidence>
<comment type="caution">
    <text evidence="4">The sequence shown here is derived from an EMBL/GenBank/DDBJ whole genome shotgun (WGS) entry which is preliminary data.</text>
</comment>
<dbReference type="PROSITE" id="PS51186">
    <property type="entry name" value="GNAT"/>
    <property type="match status" value="1"/>
</dbReference>
<dbReference type="InterPro" id="IPR050832">
    <property type="entry name" value="Bact_Acetyltransf"/>
</dbReference>
<dbReference type="PANTHER" id="PTHR43877">
    <property type="entry name" value="AMINOALKYLPHOSPHONATE N-ACETYLTRANSFERASE-RELATED-RELATED"/>
    <property type="match status" value="1"/>
</dbReference>
<dbReference type="PIRSF" id="PIRSF037663">
    <property type="entry name" value="Acetyltransf_GNAT_prd"/>
    <property type="match status" value="1"/>
</dbReference>
<keyword evidence="1" id="KW-0808">Transferase</keyword>
<evidence type="ECO:0000313" key="4">
    <source>
        <dbReference type="EMBL" id="MBO8193400.1"/>
    </source>
</evidence>
<organism evidence="4 5">
    <name type="scientific">Streptomyces oryzae</name>
    <dbReference type="NCBI Taxonomy" id="1434886"/>
    <lineage>
        <taxon>Bacteria</taxon>
        <taxon>Bacillati</taxon>
        <taxon>Actinomycetota</taxon>
        <taxon>Actinomycetes</taxon>
        <taxon>Kitasatosporales</taxon>
        <taxon>Streptomycetaceae</taxon>
        <taxon>Streptomyces</taxon>
    </lineage>
</organism>
<keyword evidence="2" id="KW-0012">Acyltransferase</keyword>
<feature type="domain" description="N-acetyltransferase" evidence="3">
    <location>
        <begin position="2"/>
        <end position="151"/>
    </location>
</feature>
<sequence length="169" mass="18889">MSALRQAHISDHRTIVTCVQRWWGDSRTPEQARELSLLLPRLFLQFFSGTSLVLEEDGDIQGFLVGFHSADNDREAYVHFVGVDPRLRGRGLARTLYAAFFRRAAEAGRTEVRAITSPANSGSIAFHRAMGFALEPGDREIDGLPVHSDYDGPGQDRVCFRKDLVTGDR</sequence>
<name>A0ABS3XDD9_9ACTN</name>
<dbReference type="Pfam" id="PF00583">
    <property type="entry name" value="Acetyltransf_1"/>
    <property type="match status" value="1"/>
</dbReference>
<dbReference type="InterPro" id="IPR000182">
    <property type="entry name" value="GNAT_dom"/>
</dbReference>
<dbReference type="RefSeq" id="WP_209240456.1">
    <property type="nucleotide sequence ID" value="NZ_JADKMA010000081.1"/>
</dbReference>
<accession>A0ABS3XDD9</accession>
<evidence type="ECO:0000313" key="5">
    <source>
        <dbReference type="Proteomes" id="UP001519064"/>
    </source>
</evidence>
<dbReference type="InterPro" id="IPR017255">
    <property type="entry name" value="AcTrfase_GNAT_prd"/>
</dbReference>
<dbReference type="Proteomes" id="UP001519064">
    <property type="component" value="Unassembled WGS sequence"/>
</dbReference>
<dbReference type="Gene3D" id="3.40.630.30">
    <property type="match status" value="1"/>
</dbReference>
<reference evidence="4 5" key="1">
    <citation type="submission" date="2020-11" db="EMBL/GenBank/DDBJ databases">
        <title>Streptomyces spirodelae sp. nov., isolated from duckweed.</title>
        <authorList>
            <person name="Saimee Y."/>
            <person name="Duangmal K."/>
        </authorList>
    </citation>
    <scope>NUCLEOTIDE SEQUENCE [LARGE SCALE GENOMIC DNA]</scope>
    <source>
        <strain evidence="4 5">S16-07</strain>
    </source>
</reference>
<dbReference type="SUPFAM" id="SSF55729">
    <property type="entry name" value="Acyl-CoA N-acyltransferases (Nat)"/>
    <property type="match status" value="1"/>
</dbReference>
<protein>
    <submittedName>
        <fullName evidence="4">GNAT family N-acetyltransferase</fullName>
    </submittedName>
</protein>
<dbReference type="EMBL" id="JADKMA010000081">
    <property type="protein sequence ID" value="MBO8193400.1"/>
    <property type="molecule type" value="Genomic_DNA"/>
</dbReference>
<evidence type="ECO:0000259" key="3">
    <source>
        <dbReference type="PROSITE" id="PS51186"/>
    </source>
</evidence>
<evidence type="ECO:0000256" key="1">
    <source>
        <dbReference type="ARBA" id="ARBA00022679"/>
    </source>
</evidence>
<keyword evidence="5" id="KW-1185">Reference proteome</keyword>
<proteinExistence type="predicted"/>
<gene>
    <name evidence="4" type="ORF">ITI46_17285</name>
</gene>